<evidence type="ECO:0000259" key="12">
    <source>
        <dbReference type="Pfam" id="PF03015"/>
    </source>
</evidence>
<evidence type="ECO:0000256" key="3">
    <source>
        <dbReference type="ARBA" id="ARBA00022516"/>
    </source>
</evidence>
<feature type="domain" description="Fatty acyl-CoA reductase C-terminal" evidence="12">
    <location>
        <begin position="541"/>
        <end position="632"/>
    </location>
</feature>
<dbReference type="EMBL" id="OC003072">
    <property type="protein sequence ID" value="CAD7262781.1"/>
    <property type="molecule type" value="Genomic_DNA"/>
</dbReference>
<dbReference type="Pfam" id="PF03015">
    <property type="entry name" value="Sterile"/>
    <property type="match status" value="1"/>
</dbReference>
<feature type="compositionally biased region" description="Polar residues" evidence="11">
    <location>
        <begin position="27"/>
        <end position="36"/>
    </location>
</feature>
<dbReference type="EC" id="1.2.1.84" evidence="10"/>
<dbReference type="FunFam" id="3.40.50.720:FF:000143">
    <property type="entry name" value="Fatty acyl-CoA reductase"/>
    <property type="match status" value="1"/>
</dbReference>
<comment type="catalytic activity">
    <reaction evidence="9 10">
        <text>a long-chain fatty acyl-CoA + 2 NADPH + 2 H(+) = a long-chain primary fatty alcohol + 2 NADP(+) + CoA</text>
        <dbReference type="Rhea" id="RHEA:52716"/>
        <dbReference type="ChEBI" id="CHEBI:15378"/>
        <dbReference type="ChEBI" id="CHEBI:57287"/>
        <dbReference type="ChEBI" id="CHEBI:57783"/>
        <dbReference type="ChEBI" id="CHEBI:58349"/>
        <dbReference type="ChEBI" id="CHEBI:77396"/>
        <dbReference type="ChEBI" id="CHEBI:83139"/>
        <dbReference type="EC" id="1.2.1.84"/>
    </reaction>
</comment>
<evidence type="ECO:0000256" key="11">
    <source>
        <dbReference type="SAM" id="MobiDB-lite"/>
    </source>
</evidence>
<evidence type="ECO:0000256" key="8">
    <source>
        <dbReference type="ARBA" id="ARBA00023136"/>
    </source>
</evidence>
<name>A0A7R9AY71_TIMSH</name>
<proteinExistence type="inferred from homology"/>
<dbReference type="InterPro" id="IPR013120">
    <property type="entry name" value="FAR_NAD-bd"/>
</dbReference>
<dbReference type="GO" id="GO:0005777">
    <property type="term" value="C:peroxisome"/>
    <property type="evidence" value="ECO:0007669"/>
    <property type="project" value="TreeGrafter"/>
</dbReference>
<evidence type="ECO:0000256" key="2">
    <source>
        <dbReference type="ARBA" id="ARBA00005928"/>
    </source>
</evidence>
<protein>
    <recommendedName>
        <fullName evidence="10">Fatty acyl-CoA reductase</fullName>
        <ecNumber evidence="10">1.2.1.84</ecNumber>
    </recommendedName>
</protein>
<dbReference type="AlphaFoldDB" id="A0A7R9AY71"/>
<evidence type="ECO:0000256" key="1">
    <source>
        <dbReference type="ARBA" id="ARBA00004141"/>
    </source>
</evidence>
<evidence type="ECO:0000313" key="14">
    <source>
        <dbReference type="EMBL" id="CAD7262781.1"/>
    </source>
</evidence>
<reference evidence="14" key="1">
    <citation type="submission" date="2020-11" db="EMBL/GenBank/DDBJ databases">
        <authorList>
            <person name="Tran Van P."/>
        </authorList>
    </citation>
    <scope>NUCLEOTIDE SEQUENCE</scope>
</reference>
<keyword evidence="5 10" id="KW-0521">NADP</keyword>
<dbReference type="SUPFAM" id="SSF51735">
    <property type="entry name" value="NAD(P)-binding Rossmann-fold domains"/>
    <property type="match status" value="1"/>
</dbReference>
<dbReference type="CDD" id="cd09071">
    <property type="entry name" value="FAR_C"/>
    <property type="match status" value="1"/>
</dbReference>
<dbReference type="InterPro" id="IPR033640">
    <property type="entry name" value="FAR_C"/>
</dbReference>
<dbReference type="GO" id="GO:0016020">
    <property type="term" value="C:membrane"/>
    <property type="evidence" value="ECO:0007669"/>
    <property type="project" value="UniProtKB-SubCell"/>
</dbReference>
<dbReference type="InterPro" id="IPR036291">
    <property type="entry name" value="NAD(P)-bd_dom_sf"/>
</dbReference>
<dbReference type="InterPro" id="IPR026055">
    <property type="entry name" value="FAR"/>
</dbReference>
<feature type="domain" description="Thioester reductase (TE)" evidence="13">
    <location>
        <begin position="199"/>
        <end position="470"/>
    </location>
</feature>
<dbReference type="Pfam" id="PF07993">
    <property type="entry name" value="NAD_binding_4"/>
    <property type="match status" value="1"/>
</dbReference>
<accession>A0A7R9AY71</accession>
<evidence type="ECO:0000256" key="5">
    <source>
        <dbReference type="ARBA" id="ARBA00022857"/>
    </source>
</evidence>
<evidence type="ECO:0000259" key="13">
    <source>
        <dbReference type="Pfam" id="PF07993"/>
    </source>
</evidence>
<dbReference type="GO" id="GO:0080019">
    <property type="term" value="F:alcohol-forming very long-chain fatty acyl-CoA reductase activity"/>
    <property type="evidence" value="ECO:0007669"/>
    <property type="project" value="InterPro"/>
</dbReference>
<keyword evidence="6" id="KW-1133">Transmembrane helix</keyword>
<organism evidence="14">
    <name type="scientific">Timema shepardi</name>
    <name type="common">Walking stick</name>
    <dbReference type="NCBI Taxonomy" id="629360"/>
    <lineage>
        <taxon>Eukaryota</taxon>
        <taxon>Metazoa</taxon>
        <taxon>Ecdysozoa</taxon>
        <taxon>Arthropoda</taxon>
        <taxon>Hexapoda</taxon>
        <taxon>Insecta</taxon>
        <taxon>Pterygota</taxon>
        <taxon>Neoptera</taxon>
        <taxon>Polyneoptera</taxon>
        <taxon>Phasmatodea</taxon>
        <taxon>Timematodea</taxon>
        <taxon>Timematoidea</taxon>
        <taxon>Timematidae</taxon>
        <taxon>Timema</taxon>
    </lineage>
</organism>
<comment type="similarity">
    <text evidence="2 10">Belongs to the fatty acyl-CoA reductase family.</text>
</comment>
<comment type="function">
    <text evidence="10">Catalyzes the reduction of fatty acyl-CoA to fatty alcohols.</text>
</comment>
<dbReference type="Gene3D" id="3.40.50.720">
    <property type="entry name" value="NAD(P)-binding Rossmann-like Domain"/>
    <property type="match status" value="1"/>
</dbReference>
<evidence type="ECO:0000256" key="4">
    <source>
        <dbReference type="ARBA" id="ARBA00022692"/>
    </source>
</evidence>
<feature type="region of interest" description="Disordered" evidence="11">
    <location>
        <begin position="19"/>
        <end position="38"/>
    </location>
</feature>
<dbReference type="PANTHER" id="PTHR11011:SF116">
    <property type="entry name" value="FATTY ACYL-COA REDUCTASE CG5065-RELATED"/>
    <property type="match status" value="1"/>
</dbReference>
<dbReference type="CDD" id="cd05236">
    <property type="entry name" value="FAR-N_SDR_e"/>
    <property type="match status" value="1"/>
</dbReference>
<keyword evidence="8" id="KW-0472">Membrane</keyword>
<sequence length="661" mass="74643">MHVVSSLIPTRKAANTSSDLSLDLSSHQTATSQEQGQRPLVLSHSSKVVRDLFLSRLVLSIPQTGVVVAMASPGTIHYYIDGGGLHHHSRSCSIPSRLVLSSYQISARENLLPGRIATSFRVVIYSCFDLSCQATKLAPGMSHQGKPVAWGGLRHQNRFRGLRKEEQDNFSSMISAMAVEEIHLERCVPEIFQGQSVLVTGATGFMGKVLVEKLLRSCSDIKHIYLLMRAKQKQELEDRFKEFTSNRVFDRLREEGNINSLEKLIPLDADLTQTGLGLSNDDTATLMANVSFIFHCAATVRFDEPLRHAVLLNTRGTLELTRLAANMNNLQAFVHVSTAFSNPDRLLVEEIVYPPPADYQQVIQLVEQLDQETLQPLEQQLLKNLPNTYVFSKALAEQVIYDQKGLLPAAIFRPSVVCPSLHEPVPGWVDSYNGPMGILVGASTGVLRSVRGDGNRRIDLLPVDIAINAMISVAWNTANNKCKSIPVYNCTTSSEMSITWNQFLELGRLEYMQCPSLDVIWYPGGSMHSSLLVHLVCFMCLQMIPAIIFDAALFFSRRKPWLVRLQKKIYNILKTVEFFVMNEWTFKNTNLRHLLTQLPPKDRDTFNFDAANIDVEEYVKNWVVGSRRFILRLDDSSIPEAKKKLRRYYFYWRMILLGFSS</sequence>
<evidence type="ECO:0000256" key="6">
    <source>
        <dbReference type="ARBA" id="ARBA00022989"/>
    </source>
</evidence>
<dbReference type="PANTHER" id="PTHR11011">
    <property type="entry name" value="MALE STERILITY PROTEIN 2-RELATED"/>
    <property type="match status" value="1"/>
</dbReference>
<evidence type="ECO:0000256" key="9">
    <source>
        <dbReference type="ARBA" id="ARBA00052530"/>
    </source>
</evidence>
<dbReference type="GO" id="GO:0102965">
    <property type="term" value="F:alcohol-forming long-chain fatty acyl-CoA reductase activity"/>
    <property type="evidence" value="ECO:0007669"/>
    <property type="project" value="UniProtKB-EC"/>
</dbReference>
<keyword evidence="4" id="KW-0812">Transmembrane</keyword>
<evidence type="ECO:0000256" key="10">
    <source>
        <dbReference type="RuleBase" id="RU363097"/>
    </source>
</evidence>
<dbReference type="GO" id="GO:0035336">
    <property type="term" value="P:long-chain fatty-acyl-CoA metabolic process"/>
    <property type="evidence" value="ECO:0007669"/>
    <property type="project" value="TreeGrafter"/>
</dbReference>
<comment type="subcellular location">
    <subcellularLocation>
        <location evidence="1">Membrane</location>
        <topology evidence="1">Multi-pass membrane protein</topology>
    </subcellularLocation>
</comment>
<keyword evidence="7 10" id="KW-0443">Lipid metabolism</keyword>
<gene>
    <name evidence="14" type="ORF">TSIB3V08_LOCUS6877</name>
</gene>
<keyword evidence="10" id="KW-0560">Oxidoreductase</keyword>
<evidence type="ECO:0000256" key="7">
    <source>
        <dbReference type="ARBA" id="ARBA00023098"/>
    </source>
</evidence>
<keyword evidence="3 10" id="KW-0444">Lipid biosynthesis</keyword>